<comment type="caution">
    <text evidence="2">The sequence shown here is derived from an EMBL/GenBank/DDBJ whole genome shotgun (WGS) entry which is preliminary data.</text>
</comment>
<feature type="domain" description="Serine aminopeptidase S33" evidence="1">
    <location>
        <begin position="64"/>
        <end position="170"/>
    </location>
</feature>
<reference evidence="2 3" key="1">
    <citation type="submission" date="2022-11" db="EMBL/GenBank/DDBJ databases">
        <title>Minimal conservation of predation-associated metabolite biosynthetic gene clusters underscores biosynthetic potential of Myxococcota including descriptions for ten novel species: Archangium lansinium sp. nov., Myxococcus landrumus sp. nov., Nannocystis bai.</title>
        <authorList>
            <person name="Ahearne A."/>
            <person name="Stevens C."/>
            <person name="Dowd S."/>
        </authorList>
    </citation>
    <scope>NUCLEOTIDE SEQUENCE [LARGE SCALE GENOMIC DNA]</scope>
    <source>
        <strain evidence="2 3">RJM3</strain>
    </source>
</reference>
<keyword evidence="2" id="KW-0378">Hydrolase</keyword>
<keyword evidence="3" id="KW-1185">Reference proteome</keyword>
<sequence>MLSIVLGTLVALYLLLCWLLYAAQRRIVFPAPTVGRTPAGTFELLRIDGGTPMLFRPPPARGPVVVYFHGNGEQIADSAWLVDLFARAGAGFAAIEYPGYGLARGLGEPSEKALFDAAERGIGHLVEHRGIPRGDLVLAGQSLGTGVAMEMAARGHGARVLLLCPFTSLPDVGARIFPFLPVRLLLQDRFDSAARAAGVNVPVLVVHGTDDELIPVELGKKLVARLPRGRFMAVAGAHHNDLWHFDEVEEEVVPFVLGKRDDAP</sequence>
<dbReference type="PANTHER" id="PTHR12277:SF81">
    <property type="entry name" value="PROTEIN ABHD13"/>
    <property type="match status" value="1"/>
</dbReference>
<evidence type="ECO:0000259" key="1">
    <source>
        <dbReference type="Pfam" id="PF12146"/>
    </source>
</evidence>
<evidence type="ECO:0000313" key="2">
    <source>
        <dbReference type="EMBL" id="MDC0746726.1"/>
    </source>
</evidence>
<dbReference type="EMBL" id="JAQNDO010000001">
    <property type="protein sequence ID" value="MDC0746726.1"/>
    <property type="molecule type" value="Genomic_DNA"/>
</dbReference>
<gene>
    <name evidence="2" type="ORF">POL67_35690</name>
</gene>
<dbReference type="Gene3D" id="3.40.50.1820">
    <property type="entry name" value="alpha/beta hydrolase"/>
    <property type="match status" value="1"/>
</dbReference>
<dbReference type="PANTHER" id="PTHR12277">
    <property type="entry name" value="ALPHA/BETA HYDROLASE DOMAIN-CONTAINING PROTEIN"/>
    <property type="match status" value="1"/>
</dbReference>
<proteinExistence type="predicted"/>
<dbReference type="Proteomes" id="UP001221411">
    <property type="component" value="Unassembled WGS sequence"/>
</dbReference>
<evidence type="ECO:0000313" key="3">
    <source>
        <dbReference type="Proteomes" id="UP001221411"/>
    </source>
</evidence>
<dbReference type="RefSeq" id="WP_271925101.1">
    <property type="nucleotide sequence ID" value="NZ_JAQNDO010000001.1"/>
</dbReference>
<accession>A0ABT5F0W3</accession>
<protein>
    <submittedName>
        <fullName evidence="2">Alpha/beta hydrolase</fullName>
    </submittedName>
</protein>
<dbReference type="Pfam" id="PF12146">
    <property type="entry name" value="Hydrolase_4"/>
    <property type="match status" value="1"/>
</dbReference>
<dbReference type="SUPFAM" id="SSF53474">
    <property type="entry name" value="alpha/beta-Hydrolases"/>
    <property type="match status" value="1"/>
</dbReference>
<dbReference type="InterPro" id="IPR029058">
    <property type="entry name" value="AB_hydrolase_fold"/>
</dbReference>
<dbReference type="InterPro" id="IPR022742">
    <property type="entry name" value="Hydrolase_4"/>
</dbReference>
<name>A0ABT5F0W3_9BACT</name>
<dbReference type="GO" id="GO:0016787">
    <property type="term" value="F:hydrolase activity"/>
    <property type="evidence" value="ECO:0007669"/>
    <property type="project" value="UniProtKB-KW"/>
</dbReference>
<organism evidence="2 3">
    <name type="scientific">Polyangium mundeleinium</name>
    <dbReference type="NCBI Taxonomy" id="2995306"/>
    <lineage>
        <taxon>Bacteria</taxon>
        <taxon>Pseudomonadati</taxon>
        <taxon>Myxococcota</taxon>
        <taxon>Polyangia</taxon>
        <taxon>Polyangiales</taxon>
        <taxon>Polyangiaceae</taxon>
        <taxon>Polyangium</taxon>
    </lineage>
</organism>